<reference evidence="1" key="1">
    <citation type="submission" date="2022-12" db="EMBL/GenBank/DDBJ databases">
        <authorList>
            <person name="Petersen C."/>
        </authorList>
    </citation>
    <scope>NUCLEOTIDE SEQUENCE</scope>
    <source>
        <strain evidence="1">IBT 17660</strain>
    </source>
</reference>
<dbReference type="Proteomes" id="UP001147760">
    <property type="component" value="Unassembled WGS sequence"/>
</dbReference>
<gene>
    <name evidence="1" type="ORF">N7530_008930</name>
</gene>
<accession>A0A9W9WQP0</accession>
<reference evidence="1" key="2">
    <citation type="journal article" date="2023" name="IMA Fungus">
        <title>Comparative genomic study of the Penicillium genus elucidates a diverse pangenome and 15 lateral gene transfer events.</title>
        <authorList>
            <person name="Petersen C."/>
            <person name="Sorensen T."/>
            <person name="Nielsen M.R."/>
            <person name="Sondergaard T.E."/>
            <person name="Sorensen J.L."/>
            <person name="Fitzpatrick D.A."/>
            <person name="Frisvad J.C."/>
            <person name="Nielsen K.L."/>
        </authorList>
    </citation>
    <scope>NUCLEOTIDE SEQUENCE</scope>
    <source>
        <strain evidence="1">IBT 17660</strain>
    </source>
</reference>
<dbReference type="AlphaFoldDB" id="A0A9W9WQP0"/>
<name>A0A9W9WQP0_9EURO</name>
<evidence type="ECO:0000313" key="1">
    <source>
        <dbReference type="EMBL" id="KAJ5471573.1"/>
    </source>
</evidence>
<comment type="caution">
    <text evidence="1">The sequence shown here is derived from an EMBL/GenBank/DDBJ whole genome shotgun (WGS) entry which is preliminary data.</text>
</comment>
<proteinExistence type="predicted"/>
<evidence type="ECO:0000313" key="2">
    <source>
        <dbReference type="Proteomes" id="UP001147760"/>
    </source>
</evidence>
<sequence>MPSEISFANNTVRLDPDSGGAKFVYIVASDDSEGASVAISTGEKKENLSLKSREIIVFYEGGQSNYKPSENSGFAFPEGGEITLNRLPAGGVVAVGPGGSRAEWPVYEPYKPPTGLGEENWQAVFFLLSIHPINISNYPSVTERLDSPGTPTLTPSDFVSSLFSSLLATHGQGKPEPRAVPFLLPISLSSSLSASIPSSR</sequence>
<keyword evidence="2" id="KW-1185">Reference proteome</keyword>
<dbReference type="EMBL" id="JAPWDO010000005">
    <property type="protein sequence ID" value="KAJ5471573.1"/>
    <property type="molecule type" value="Genomic_DNA"/>
</dbReference>
<dbReference type="OrthoDB" id="10423437at2759"/>
<organism evidence="1 2">
    <name type="scientific">Penicillium desertorum</name>
    <dbReference type="NCBI Taxonomy" id="1303715"/>
    <lineage>
        <taxon>Eukaryota</taxon>
        <taxon>Fungi</taxon>
        <taxon>Dikarya</taxon>
        <taxon>Ascomycota</taxon>
        <taxon>Pezizomycotina</taxon>
        <taxon>Eurotiomycetes</taxon>
        <taxon>Eurotiomycetidae</taxon>
        <taxon>Eurotiales</taxon>
        <taxon>Aspergillaceae</taxon>
        <taxon>Penicillium</taxon>
    </lineage>
</organism>
<protein>
    <submittedName>
        <fullName evidence="1">Uncharacterized protein</fullName>
    </submittedName>
</protein>